<evidence type="ECO:0008006" key="3">
    <source>
        <dbReference type="Google" id="ProtNLM"/>
    </source>
</evidence>
<keyword evidence="2" id="KW-1185">Reference proteome</keyword>
<proteinExistence type="predicted"/>
<sequence length="66" mass="7699">MALVLVDSSAVLALLNRHDQWHNKAKIVLQDLVNQQASFIMTNYFRLFIYYNPCKLFCHQKLCGGR</sequence>
<comment type="caution">
    <text evidence="1">The sequence shown here is derived from an EMBL/GenBank/DDBJ whole genome shotgun (WGS) entry which is preliminary data.</text>
</comment>
<protein>
    <recommendedName>
        <fullName evidence="3">PIN domain-containing protein</fullName>
    </recommendedName>
</protein>
<dbReference type="EMBL" id="LTBC01000001">
    <property type="protein sequence ID" value="KYH33591.1"/>
    <property type="molecule type" value="Genomic_DNA"/>
</dbReference>
<evidence type="ECO:0000313" key="1">
    <source>
        <dbReference type="EMBL" id="KYH33591.1"/>
    </source>
</evidence>
<reference evidence="1 2" key="1">
    <citation type="submission" date="2016-02" db="EMBL/GenBank/DDBJ databases">
        <title>Genome sequence of Moorella mulderi DSM 14980.</title>
        <authorList>
            <person name="Poehlein A."/>
            <person name="Daniel R."/>
        </authorList>
    </citation>
    <scope>NUCLEOTIDE SEQUENCE [LARGE SCALE GENOMIC DNA]</scope>
    <source>
        <strain evidence="1 2">DSM 14980</strain>
    </source>
</reference>
<organism evidence="1 2">
    <name type="scientific">Moorella mulderi DSM 14980</name>
    <dbReference type="NCBI Taxonomy" id="1122241"/>
    <lineage>
        <taxon>Bacteria</taxon>
        <taxon>Bacillati</taxon>
        <taxon>Bacillota</taxon>
        <taxon>Clostridia</taxon>
        <taxon>Neomoorellales</taxon>
        <taxon>Neomoorellaceae</taxon>
        <taxon>Neomoorella</taxon>
    </lineage>
</organism>
<name>A0A151B108_9FIRM</name>
<gene>
    <name evidence="1" type="ORF">MOMUL_02970</name>
</gene>
<evidence type="ECO:0000313" key="2">
    <source>
        <dbReference type="Proteomes" id="UP000075670"/>
    </source>
</evidence>
<dbReference type="Proteomes" id="UP000075670">
    <property type="component" value="Unassembled WGS sequence"/>
</dbReference>
<dbReference type="Gene3D" id="3.40.50.1010">
    <property type="entry name" value="5'-nuclease"/>
    <property type="match status" value="1"/>
</dbReference>
<accession>A0A151B108</accession>
<dbReference type="AlphaFoldDB" id="A0A151B108"/>
<dbReference type="PATRIC" id="fig|1122241.3.peg.323"/>